<reference evidence="2" key="1">
    <citation type="submission" date="2016-02" db="EMBL/GenBank/DDBJ databases">
        <authorList>
            <person name="Holder M.E."/>
            <person name="Ajami N.J."/>
            <person name="Petrosino J.F."/>
        </authorList>
    </citation>
    <scope>NUCLEOTIDE SEQUENCE [LARGE SCALE GENOMIC DNA]</scope>
    <source>
        <strain evidence="2">DSM 12838</strain>
    </source>
</reference>
<dbReference type="STRING" id="888061.AXF15_09490"/>
<protein>
    <submittedName>
        <fullName evidence="1">Uncharacterized protein</fullName>
    </submittedName>
</protein>
<dbReference type="EMBL" id="CP014230">
    <property type="protein sequence ID" value="AMD93305.1"/>
    <property type="molecule type" value="Genomic_DNA"/>
</dbReference>
<accession>A0A109W6A0</accession>
<evidence type="ECO:0000313" key="2">
    <source>
        <dbReference type="Proteomes" id="UP000063964"/>
    </source>
</evidence>
<proteinExistence type="predicted"/>
<organism evidence="1 2">
    <name type="scientific">Desulfomicrobium orale DSM 12838</name>
    <dbReference type="NCBI Taxonomy" id="888061"/>
    <lineage>
        <taxon>Bacteria</taxon>
        <taxon>Pseudomonadati</taxon>
        <taxon>Thermodesulfobacteriota</taxon>
        <taxon>Desulfovibrionia</taxon>
        <taxon>Desulfovibrionales</taxon>
        <taxon>Desulfomicrobiaceae</taxon>
        <taxon>Desulfomicrobium</taxon>
    </lineage>
</organism>
<evidence type="ECO:0000313" key="1">
    <source>
        <dbReference type="EMBL" id="AMD93305.1"/>
    </source>
</evidence>
<sequence>MTEAVMRSFLVDEISPEDMRRLEDWLRKRGLQSIERLYHFPLPPDLLSATQREHAPACGPFYMALESGTDWIRLELLVRAGRSLHCECAAYATPEQELHMRTCLENLLRELDIRF</sequence>
<dbReference type="KEGG" id="doa:AXF15_09490"/>
<dbReference type="AlphaFoldDB" id="A0A109W6A0"/>
<keyword evidence="2" id="KW-1185">Reference proteome</keyword>
<gene>
    <name evidence="1" type="ORF">AXF15_09490</name>
</gene>
<name>A0A109W6A0_9BACT</name>
<dbReference type="Proteomes" id="UP000063964">
    <property type="component" value="Chromosome"/>
</dbReference>